<evidence type="ECO:0000256" key="1">
    <source>
        <dbReference type="ARBA" id="ARBA00002649"/>
    </source>
</evidence>
<evidence type="ECO:0000256" key="8">
    <source>
        <dbReference type="PIRNR" id="PIRNR004553"/>
    </source>
</evidence>
<keyword evidence="5 8" id="KW-0489">Methyltransferase</keyword>
<dbReference type="GO" id="GO:0003676">
    <property type="term" value="F:nucleic acid binding"/>
    <property type="evidence" value="ECO:0007669"/>
    <property type="project" value="InterPro"/>
</dbReference>
<comment type="function">
    <text evidence="1 8">Specifically methylates the guanine in position 966 of 16S rRNA in the assembled 30S particle.</text>
</comment>
<dbReference type="InterPro" id="IPR029063">
    <property type="entry name" value="SAM-dependent_MTases_sf"/>
</dbReference>
<dbReference type="PANTHER" id="PTHR43542">
    <property type="entry name" value="METHYLTRANSFERASE"/>
    <property type="match status" value="1"/>
</dbReference>
<keyword evidence="10" id="KW-1185">Reference proteome</keyword>
<dbReference type="GO" id="GO:0052913">
    <property type="term" value="F:16S rRNA (guanine(966)-N(2))-methyltransferase activity"/>
    <property type="evidence" value="ECO:0007669"/>
    <property type="project" value="UniProtKB-EC"/>
</dbReference>
<evidence type="ECO:0000256" key="6">
    <source>
        <dbReference type="ARBA" id="ARBA00022679"/>
    </source>
</evidence>
<dbReference type="AlphaFoldDB" id="A0A3A1YDS4"/>
<dbReference type="CDD" id="cd02440">
    <property type="entry name" value="AdoMet_MTases"/>
    <property type="match status" value="1"/>
</dbReference>
<name>A0A3A1YDS4_9GAMM</name>
<dbReference type="Pfam" id="PF03602">
    <property type="entry name" value="Cons_hypoth95"/>
    <property type="match status" value="1"/>
</dbReference>
<accession>A0A3A1YDS4</accession>
<dbReference type="InterPro" id="IPR004398">
    <property type="entry name" value="RNA_MeTrfase_RsmD"/>
</dbReference>
<sequence length="226" mass="25905">MVKKQSTLHQHANNKGYIYIHAGALKGKKLEVITAEGLRPIGSRVKETFFNWIQFDVAQRRVLDLFAGSGALGFEALSRGCQSLQMCEYAKAVYDRLILNYREINRQALVNSYGFEPQVNIKLTDSYQWVKQKATTTYDLVFVDPPFMQEHELEVLADLAQNGYLDHQALIFLQLDGAYAHLVQQLDQRFTVLKQKAIGNVLIYLLQYNDQHSQTQANSEIDYIII</sequence>
<dbReference type="PIRSF" id="PIRSF004553">
    <property type="entry name" value="CHP00095"/>
    <property type="match status" value="1"/>
</dbReference>
<dbReference type="PANTHER" id="PTHR43542:SF1">
    <property type="entry name" value="METHYLTRANSFERASE"/>
    <property type="match status" value="1"/>
</dbReference>
<evidence type="ECO:0000256" key="5">
    <source>
        <dbReference type="ARBA" id="ARBA00022603"/>
    </source>
</evidence>
<evidence type="ECO:0000256" key="3">
    <source>
        <dbReference type="ARBA" id="ARBA00012141"/>
    </source>
</evidence>
<comment type="similarity">
    <text evidence="2 8">Belongs to the methyltransferase superfamily. RsmD family.</text>
</comment>
<dbReference type="NCBIfam" id="TIGR00095">
    <property type="entry name" value="16S rRNA (guanine(966)-N(2))-methyltransferase RsmD"/>
    <property type="match status" value="1"/>
</dbReference>
<evidence type="ECO:0000313" key="9">
    <source>
        <dbReference type="EMBL" id="RIY35691.1"/>
    </source>
</evidence>
<keyword evidence="8" id="KW-0949">S-adenosyl-L-methionine</keyword>
<dbReference type="InterPro" id="IPR002052">
    <property type="entry name" value="DNA_methylase_N6_adenine_CS"/>
</dbReference>
<dbReference type="SUPFAM" id="SSF53335">
    <property type="entry name" value="S-adenosyl-L-methionine-dependent methyltransferases"/>
    <property type="match status" value="1"/>
</dbReference>
<dbReference type="EC" id="2.1.1.171" evidence="3 8"/>
<proteinExistence type="inferred from homology"/>
<dbReference type="PROSITE" id="PS00092">
    <property type="entry name" value="N6_MTASE"/>
    <property type="match status" value="1"/>
</dbReference>
<dbReference type="Gene3D" id="3.40.50.150">
    <property type="entry name" value="Vaccinia Virus protein VP39"/>
    <property type="match status" value="1"/>
</dbReference>
<evidence type="ECO:0000256" key="4">
    <source>
        <dbReference type="ARBA" id="ARBA00013682"/>
    </source>
</evidence>
<keyword evidence="8" id="KW-0698">rRNA processing</keyword>
<dbReference type="RefSeq" id="WP_119532166.1">
    <property type="nucleotide sequence ID" value="NZ_JBHSSP010000006.1"/>
</dbReference>
<comment type="caution">
    <text evidence="9">The sequence shown here is derived from an EMBL/GenBank/DDBJ whole genome shotgun (WGS) entry which is preliminary data.</text>
</comment>
<dbReference type="Proteomes" id="UP000265916">
    <property type="component" value="Unassembled WGS sequence"/>
</dbReference>
<dbReference type="OrthoDB" id="9803017at2"/>
<gene>
    <name evidence="9" type="primary">rsmD</name>
    <name evidence="9" type="ORF">CKF58_06535</name>
</gene>
<dbReference type="EMBL" id="NRJG01000127">
    <property type="protein sequence ID" value="RIY35691.1"/>
    <property type="molecule type" value="Genomic_DNA"/>
</dbReference>
<comment type="catalytic activity">
    <reaction evidence="7 8">
        <text>guanosine(966) in 16S rRNA + S-adenosyl-L-methionine = N(2)-methylguanosine(966) in 16S rRNA + S-adenosyl-L-homocysteine + H(+)</text>
        <dbReference type="Rhea" id="RHEA:23548"/>
        <dbReference type="Rhea" id="RHEA-COMP:10211"/>
        <dbReference type="Rhea" id="RHEA-COMP:10212"/>
        <dbReference type="ChEBI" id="CHEBI:15378"/>
        <dbReference type="ChEBI" id="CHEBI:57856"/>
        <dbReference type="ChEBI" id="CHEBI:59789"/>
        <dbReference type="ChEBI" id="CHEBI:74269"/>
        <dbReference type="ChEBI" id="CHEBI:74481"/>
        <dbReference type="EC" id="2.1.1.171"/>
    </reaction>
</comment>
<evidence type="ECO:0000313" key="10">
    <source>
        <dbReference type="Proteomes" id="UP000265916"/>
    </source>
</evidence>
<organism evidence="9 10">
    <name type="scientific">Psittacicella hinzii</name>
    <dbReference type="NCBI Taxonomy" id="2028575"/>
    <lineage>
        <taxon>Bacteria</taxon>
        <taxon>Pseudomonadati</taxon>
        <taxon>Pseudomonadota</taxon>
        <taxon>Gammaproteobacteria</taxon>
        <taxon>Pasteurellales</taxon>
        <taxon>Psittacicellaceae</taxon>
        <taxon>Psittacicella</taxon>
    </lineage>
</organism>
<evidence type="ECO:0000256" key="7">
    <source>
        <dbReference type="ARBA" id="ARBA00048326"/>
    </source>
</evidence>
<reference evidence="9 10" key="1">
    <citation type="submission" date="2017-08" db="EMBL/GenBank/DDBJ databases">
        <title>Reclassification of Bisgaard taxon 37 and 44.</title>
        <authorList>
            <person name="Christensen H."/>
        </authorList>
    </citation>
    <scope>NUCLEOTIDE SEQUENCE [LARGE SCALE GENOMIC DNA]</scope>
    <source>
        <strain evidence="9 10">111</strain>
    </source>
</reference>
<protein>
    <recommendedName>
        <fullName evidence="4 8">Ribosomal RNA small subunit methyltransferase D</fullName>
        <ecNumber evidence="3 8">2.1.1.171</ecNumber>
    </recommendedName>
</protein>
<keyword evidence="6 8" id="KW-0808">Transferase</keyword>
<evidence type="ECO:0000256" key="2">
    <source>
        <dbReference type="ARBA" id="ARBA00005269"/>
    </source>
</evidence>